<sequence>MMKSRLLLGLPLLWLAACSSVTPPSTSTGSIPAQGNVRYEAASLAAVPGWNDAALTRSLEALRTSCRVLQKKAGWGEACSRAQTLDETDTAAVRRYFEQDFSAWRILDGSAGEGLITGYYEPLLNGSRSQSARTPYPVYGVPPDLVVLDVTPAQRSRTTLNLRKAGSNRLQVVEGGGELVAKLSEFAIDSRTSRLKGRIEGNQFRPYYARSEISAGKGVAGSQILAWVENPVELFFLQIQGSGRIQLEDGSMLRVGYAEQNGYPYVSIGRHLVDQGELTMANASMQGIQDWIKKNPDRMNELFNVNPSYVFFRVLGSADGGPLGALGVPLTDGYSIAVDPRFIPLGSPVFLSTTWPLSEQPLKRVMLAQDTGGAIRGAIRADFFWGFGTEAGMYAGRMKQKGSLWLLLPKGVAPPASAT</sequence>
<dbReference type="PROSITE" id="PS51257">
    <property type="entry name" value="PROKAR_LIPOPROTEIN"/>
    <property type="match status" value="1"/>
</dbReference>
<keyword evidence="4" id="KW-0961">Cell wall biogenesis/degradation</keyword>
<name>A0A845BSU0_9NEIS</name>
<dbReference type="Gene3D" id="2.40.50.270">
    <property type="entry name" value="transglycosylase MltA"/>
    <property type="match status" value="1"/>
</dbReference>
<accession>A0A845BSU0</accession>
<proteinExistence type="predicted"/>
<keyword evidence="3" id="KW-0456">Lyase</keyword>
<comment type="catalytic activity">
    <reaction evidence="1">
        <text>Exolytic cleavage of the (1-&gt;4)-beta-glycosidic linkage between N-acetylmuramic acid (MurNAc) and N-acetylglucosamine (GlcNAc) residues in peptidoglycan, from either the reducing or the non-reducing ends of the peptidoglycan chains, with concomitant formation of a 1,6-anhydrobond in the MurNAc residue.</text>
        <dbReference type="EC" id="4.2.2.n1"/>
    </reaction>
</comment>
<dbReference type="InterPro" id="IPR010611">
    <property type="entry name" value="3D_dom"/>
</dbReference>
<gene>
    <name evidence="8" type="ORF">GQF02_01335</name>
</gene>
<reference evidence="8 9" key="1">
    <citation type="submission" date="2019-12" db="EMBL/GenBank/DDBJ databases">
        <title>Neisseriaceae gen. nov. sp. Genome sequencing and assembly.</title>
        <authorList>
            <person name="Liu Z."/>
            <person name="Li A."/>
        </authorList>
    </citation>
    <scope>NUCLEOTIDE SEQUENCE [LARGE SCALE GENOMIC DNA]</scope>
    <source>
        <strain evidence="8 9">B2N2-7</strain>
    </source>
</reference>
<dbReference type="Pfam" id="PF03562">
    <property type="entry name" value="MltA"/>
    <property type="match status" value="1"/>
</dbReference>
<evidence type="ECO:0000313" key="8">
    <source>
        <dbReference type="EMBL" id="MXR35643.1"/>
    </source>
</evidence>
<comment type="caution">
    <text evidence="8">The sequence shown here is derived from an EMBL/GenBank/DDBJ whole genome shotgun (WGS) entry which is preliminary data.</text>
</comment>
<dbReference type="PANTHER" id="PTHR30124">
    <property type="entry name" value="MEMBRANE-BOUND LYTIC MUREIN TRANSGLYCOSYLASE A"/>
    <property type="match status" value="1"/>
</dbReference>
<dbReference type="InterPro" id="IPR036908">
    <property type="entry name" value="RlpA-like_sf"/>
</dbReference>
<dbReference type="Proteomes" id="UP000467214">
    <property type="component" value="Unassembled WGS sequence"/>
</dbReference>
<keyword evidence="6" id="KW-0732">Signal</keyword>
<dbReference type="PANTHER" id="PTHR30124:SF0">
    <property type="entry name" value="MEMBRANE-BOUND LYTIC MUREIN TRANSGLYCOSYLASE A"/>
    <property type="match status" value="1"/>
</dbReference>
<feature type="chain" id="PRO_5032715641" description="peptidoglycan lytic exotransglycosylase" evidence="6">
    <location>
        <begin position="20"/>
        <end position="419"/>
    </location>
</feature>
<dbReference type="PIRSF" id="PIRSF019422">
    <property type="entry name" value="MltA"/>
    <property type="match status" value="1"/>
</dbReference>
<dbReference type="SMART" id="SM00925">
    <property type="entry name" value="MltA"/>
    <property type="match status" value="1"/>
</dbReference>
<dbReference type="AlphaFoldDB" id="A0A845BSU0"/>
<dbReference type="Gene3D" id="2.40.240.50">
    <property type="entry name" value="Barwin-like endoglucanases"/>
    <property type="match status" value="1"/>
</dbReference>
<evidence type="ECO:0000256" key="6">
    <source>
        <dbReference type="SAM" id="SignalP"/>
    </source>
</evidence>
<evidence type="ECO:0000256" key="1">
    <source>
        <dbReference type="ARBA" id="ARBA00001420"/>
    </source>
</evidence>
<keyword evidence="9" id="KW-1185">Reference proteome</keyword>
<feature type="domain" description="Lytic transglycosylase MltA" evidence="7">
    <location>
        <begin position="123"/>
        <end position="313"/>
    </location>
</feature>
<evidence type="ECO:0000259" key="7">
    <source>
        <dbReference type="SMART" id="SM00925"/>
    </source>
</evidence>
<organism evidence="8 9">
    <name type="scientific">Craterilacuibacter sinensis</name>
    <dbReference type="NCBI Taxonomy" id="2686017"/>
    <lineage>
        <taxon>Bacteria</taxon>
        <taxon>Pseudomonadati</taxon>
        <taxon>Pseudomonadota</taxon>
        <taxon>Betaproteobacteria</taxon>
        <taxon>Neisseriales</taxon>
        <taxon>Neisseriaceae</taxon>
        <taxon>Craterilacuibacter</taxon>
    </lineage>
</organism>
<dbReference type="GO" id="GO:0004553">
    <property type="term" value="F:hydrolase activity, hydrolyzing O-glycosyl compounds"/>
    <property type="evidence" value="ECO:0007669"/>
    <property type="project" value="InterPro"/>
</dbReference>
<dbReference type="InterPro" id="IPR026044">
    <property type="entry name" value="MltA"/>
</dbReference>
<dbReference type="EC" id="4.2.2.n1" evidence="2"/>
<protein>
    <recommendedName>
        <fullName evidence="2">peptidoglycan lytic exotransglycosylase</fullName>
        <ecNumber evidence="2">4.2.2.n1</ecNumber>
    </recommendedName>
    <alternativeName>
        <fullName evidence="5">Murein hydrolase A</fullName>
    </alternativeName>
</protein>
<feature type="signal peptide" evidence="6">
    <location>
        <begin position="1"/>
        <end position="19"/>
    </location>
</feature>
<evidence type="ECO:0000313" key="9">
    <source>
        <dbReference type="Proteomes" id="UP000467214"/>
    </source>
</evidence>
<evidence type="ECO:0000256" key="2">
    <source>
        <dbReference type="ARBA" id="ARBA00012587"/>
    </source>
</evidence>
<dbReference type="GO" id="GO:0071555">
    <property type="term" value="P:cell wall organization"/>
    <property type="evidence" value="ECO:0007669"/>
    <property type="project" value="UniProtKB-KW"/>
</dbReference>
<dbReference type="EMBL" id="WSSB01000001">
    <property type="protein sequence ID" value="MXR35643.1"/>
    <property type="molecule type" value="Genomic_DNA"/>
</dbReference>
<evidence type="ECO:0000256" key="5">
    <source>
        <dbReference type="ARBA" id="ARBA00030918"/>
    </source>
</evidence>
<evidence type="ECO:0000256" key="3">
    <source>
        <dbReference type="ARBA" id="ARBA00023239"/>
    </source>
</evidence>
<dbReference type="SUPFAM" id="SSF50685">
    <property type="entry name" value="Barwin-like endoglucanases"/>
    <property type="match status" value="1"/>
</dbReference>
<dbReference type="GO" id="GO:0019867">
    <property type="term" value="C:outer membrane"/>
    <property type="evidence" value="ECO:0007669"/>
    <property type="project" value="InterPro"/>
</dbReference>
<dbReference type="GO" id="GO:0009253">
    <property type="term" value="P:peptidoglycan catabolic process"/>
    <property type="evidence" value="ECO:0007669"/>
    <property type="project" value="TreeGrafter"/>
</dbReference>
<dbReference type="Gene3D" id="2.40.40.10">
    <property type="entry name" value="RlpA-like domain"/>
    <property type="match status" value="1"/>
</dbReference>
<dbReference type="GO" id="GO:0009254">
    <property type="term" value="P:peptidoglycan turnover"/>
    <property type="evidence" value="ECO:0007669"/>
    <property type="project" value="InterPro"/>
</dbReference>
<evidence type="ECO:0000256" key="4">
    <source>
        <dbReference type="ARBA" id="ARBA00023316"/>
    </source>
</evidence>
<dbReference type="CDD" id="cd14668">
    <property type="entry name" value="mlta_B"/>
    <property type="match status" value="1"/>
</dbReference>
<dbReference type="InterPro" id="IPR005300">
    <property type="entry name" value="MltA_B"/>
</dbReference>
<dbReference type="CDD" id="cd14485">
    <property type="entry name" value="mltA_like_LT_A"/>
    <property type="match status" value="1"/>
</dbReference>
<dbReference type="Pfam" id="PF06725">
    <property type="entry name" value="3D"/>
    <property type="match status" value="1"/>
</dbReference>
<dbReference type="GO" id="GO:0008933">
    <property type="term" value="F:peptidoglycan lytic transglycosylase activity"/>
    <property type="evidence" value="ECO:0007669"/>
    <property type="project" value="TreeGrafter"/>
</dbReference>